<dbReference type="Proteomes" id="UP001180020">
    <property type="component" value="Unassembled WGS sequence"/>
</dbReference>
<evidence type="ECO:0000313" key="4">
    <source>
        <dbReference type="Proteomes" id="UP001180020"/>
    </source>
</evidence>
<feature type="domain" description="AB hydrolase-1" evidence="2">
    <location>
        <begin position="153"/>
        <end position="255"/>
    </location>
</feature>
<dbReference type="EMBL" id="JAUJYO010000003">
    <property type="protein sequence ID" value="KAK1320257.1"/>
    <property type="molecule type" value="Genomic_DNA"/>
</dbReference>
<dbReference type="SUPFAM" id="SSF53474">
    <property type="entry name" value="alpha/beta-Hydrolases"/>
    <property type="match status" value="1"/>
</dbReference>
<gene>
    <name evidence="3" type="ORF">QJS10_CPA03g01278</name>
</gene>
<comment type="caution">
    <text evidence="3">The sequence shown here is derived from an EMBL/GenBank/DDBJ whole genome shotgun (WGS) entry which is preliminary data.</text>
</comment>
<evidence type="ECO:0000256" key="1">
    <source>
        <dbReference type="SAM" id="MobiDB-lite"/>
    </source>
</evidence>
<reference evidence="3" key="1">
    <citation type="journal article" date="2023" name="Nat. Commun.">
        <title>Diploid and tetraploid genomes of Acorus and the evolution of monocots.</title>
        <authorList>
            <person name="Ma L."/>
            <person name="Liu K.W."/>
            <person name="Li Z."/>
            <person name="Hsiao Y.Y."/>
            <person name="Qi Y."/>
            <person name="Fu T."/>
            <person name="Tang G.D."/>
            <person name="Zhang D."/>
            <person name="Sun W.H."/>
            <person name="Liu D.K."/>
            <person name="Li Y."/>
            <person name="Chen G.Z."/>
            <person name="Liu X.D."/>
            <person name="Liao X.Y."/>
            <person name="Jiang Y.T."/>
            <person name="Yu X."/>
            <person name="Hao Y."/>
            <person name="Huang J."/>
            <person name="Zhao X.W."/>
            <person name="Ke S."/>
            <person name="Chen Y.Y."/>
            <person name="Wu W.L."/>
            <person name="Hsu J.L."/>
            <person name="Lin Y.F."/>
            <person name="Huang M.D."/>
            <person name="Li C.Y."/>
            <person name="Huang L."/>
            <person name="Wang Z.W."/>
            <person name="Zhao X."/>
            <person name="Zhong W.Y."/>
            <person name="Peng D.H."/>
            <person name="Ahmad S."/>
            <person name="Lan S."/>
            <person name="Zhang J.S."/>
            <person name="Tsai W.C."/>
            <person name="Van de Peer Y."/>
            <person name="Liu Z.J."/>
        </authorList>
    </citation>
    <scope>NUCLEOTIDE SEQUENCE</scope>
    <source>
        <strain evidence="3">CP</strain>
    </source>
</reference>
<evidence type="ECO:0000313" key="3">
    <source>
        <dbReference type="EMBL" id="KAK1320257.1"/>
    </source>
</evidence>
<dbReference type="InterPro" id="IPR029058">
    <property type="entry name" value="AB_hydrolase_fold"/>
</dbReference>
<dbReference type="AlphaFoldDB" id="A0AAV9F6K9"/>
<accession>A0AAV9F6K9</accession>
<dbReference type="PANTHER" id="PTHR45763:SF8">
    <property type="entry name" value="ALPHA_BETA-HYDROLASES SUPERFAMILY PROTEIN"/>
    <property type="match status" value="1"/>
</dbReference>
<sequence>MSGGDGEGDGSDGTRSWRDELASLMEDTGIRYIDADDGDLRADLGVVDGFKASDDQEAEKESLSEQLKGFLAASGEMLRELGRGCWDIAQQQSIVTEDSYIVKKIRGPCSAISARLEFLNEFLPEDRDPKHSWPIVIFVFFLSIAGIPGIKASLLEEFGVRLVTYDLPGFGESDPHPHRNLNSSAFDMLNLADAVGFKDKFWVLGYSGGGMHAWAAIRYIPDRLAGAIMLAPMGNPYESSMTKEERYKTWEKWTTKRKLMFTLARRFPSLLPYFYRRSFLSGKQSQPVKWLSLPLGKKDSYSKSCGSPISSYILEAFAAGVQHPHIPHLTGSFSISITDSGLEGIFHNIFLWKKDREMVEDPIFIEFLKNDIEESIRQGDPKPFLEEAVLQVSNWGFDLADLQVEKHDGKGFFQWIKSMYSQVERELAGFLGPIHIWQGTDDWVVPPSMTEYVRRVVPGATVHRLHGEGHFSYFCFCDECHRQIFSILFGIPQGPLPDIDTLEDPPPSGSDYSEDPFHNFTLQE</sequence>
<dbReference type="Gene3D" id="3.40.50.1820">
    <property type="entry name" value="alpha/beta hydrolase"/>
    <property type="match status" value="2"/>
</dbReference>
<dbReference type="InterPro" id="IPR000073">
    <property type="entry name" value="AB_hydrolase_1"/>
</dbReference>
<name>A0AAV9F6K9_ACOCL</name>
<protein>
    <recommendedName>
        <fullName evidence="2">AB hydrolase-1 domain-containing protein</fullName>
    </recommendedName>
</protein>
<reference evidence="3" key="2">
    <citation type="submission" date="2023-06" db="EMBL/GenBank/DDBJ databases">
        <authorList>
            <person name="Ma L."/>
            <person name="Liu K.-W."/>
            <person name="Li Z."/>
            <person name="Hsiao Y.-Y."/>
            <person name="Qi Y."/>
            <person name="Fu T."/>
            <person name="Tang G."/>
            <person name="Zhang D."/>
            <person name="Sun W.-H."/>
            <person name="Liu D.-K."/>
            <person name="Li Y."/>
            <person name="Chen G.-Z."/>
            <person name="Liu X.-D."/>
            <person name="Liao X.-Y."/>
            <person name="Jiang Y.-T."/>
            <person name="Yu X."/>
            <person name="Hao Y."/>
            <person name="Huang J."/>
            <person name="Zhao X.-W."/>
            <person name="Ke S."/>
            <person name="Chen Y.-Y."/>
            <person name="Wu W.-L."/>
            <person name="Hsu J.-L."/>
            <person name="Lin Y.-F."/>
            <person name="Huang M.-D."/>
            <person name="Li C.-Y."/>
            <person name="Huang L."/>
            <person name="Wang Z.-W."/>
            <person name="Zhao X."/>
            <person name="Zhong W.-Y."/>
            <person name="Peng D.-H."/>
            <person name="Ahmad S."/>
            <person name="Lan S."/>
            <person name="Zhang J.-S."/>
            <person name="Tsai W.-C."/>
            <person name="Van De Peer Y."/>
            <person name="Liu Z.-J."/>
        </authorList>
    </citation>
    <scope>NUCLEOTIDE SEQUENCE</scope>
    <source>
        <strain evidence="3">CP</strain>
        <tissue evidence="3">Leaves</tissue>
    </source>
</reference>
<dbReference type="PANTHER" id="PTHR45763">
    <property type="entry name" value="HYDROLASE, ALPHA/BETA FOLD FAMILY PROTEIN, EXPRESSED-RELATED"/>
    <property type="match status" value="1"/>
</dbReference>
<organism evidence="3 4">
    <name type="scientific">Acorus calamus</name>
    <name type="common">Sweet flag</name>
    <dbReference type="NCBI Taxonomy" id="4465"/>
    <lineage>
        <taxon>Eukaryota</taxon>
        <taxon>Viridiplantae</taxon>
        <taxon>Streptophyta</taxon>
        <taxon>Embryophyta</taxon>
        <taxon>Tracheophyta</taxon>
        <taxon>Spermatophyta</taxon>
        <taxon>Magnoliopsida</taxon>
        <taxon>Liliopsida</taxon>
        <taxon>Acoraceae</taxon>
        <taxon>Acorus</taxon>
    </lineage>
</organism>
<evidence type="ECO:0000259" key="2">
    <source>
        <dbReference type="Pfam" id="PF00561"/>
    </source>
</evidence>
<feature type="region of interest" description="Disordered" evidence="1">
    <location>
        <begin position="498"/>
        <end position="524"/>
    </location>
</feature>
<dbReference type="Pfam" id="PF00561">
    <property type="entry name" value="Abhydrolase_1"/>
    <property type="match status" value="1"/>
</dbReference>
<proteinExistence type="predicted"/>
<keyword evidence="4" id="KW-1185">Reference proteome</keyword>